<feature type="compositionally biased region" description="Low complexity" evidence="1">
    <location>
        <begin position="173"/>
        <end position="187"/>
    </location>
</feature>
<evidence type="ECO:0000313" key="3">
    <source>
        <dbReference type="Proteomes" id="UP000478052"/>
    </source>
</evidence>
<gene>
    <name evidence="2" type="ORF">FWK35_00029373</name>
</gene>
<reference evidence="2 3" key="1">
    <citation type="submission" date="2019-08" db="EMBL/GenBank/DDBJ databases">
        <title>Whole genome of Aphis craccivora.</title>
        <authorList>
            <person name="Voronova N.V."/>
            <person name="Shulinski R.S."/>
            <person name="Bandarenka Y.V."/>
            <person name="Zhorov D.G."/>
            <person name="Warner D."/>
        </authorList>
    </citation>
    <scope>NUCLEOTIDE SEQUENCE [LARGE SCALE GENOMIC DNA]</scope>
    <source>
        <strain evidence="2">180601</strain>
        <tissue evidence="2">Whole Body</tissue>
    </source>
</reference>
<name>A0A6G0W1S6_APHCR</name>
<dbReference type="Proteomes" id="UP000478052">
    <property type="component" value="Unassembled WGS sequence"/>
</dbReference>
<evidence type="ECO:0000313" key="2">
    <source>
        <dbReference type="EMBL" id="KAF0719687.1"/>
    </source>
</evidence>
<feature type="region of interest" description="Disordered" evidence="1">
    <location>
        <begin position="164"/>
        <end position="190"/>
    </location>
</feature>
<organism evidence="2 3">
    <name type="scientific">Aphis craccivora</name>
    <name type="common">Cowpea aphid</name>
    <dbReference type="NCBI Taxonomy" id="307492"/>
    <lineage>
        <taxon>Eukaryota</taxon>
        <taxon>Metazoa</taxon>
        <taxon>Ecdysozoa</taxon>
        <taxon>Arthropoda</taxon>
        <taxon>Hexapoda</taxon>
        <taxon>Insecta</taxon>
        <taxon>Pterygota</taxon>
        <taxon>Neoptera</taxon>
        <taxon>Paraneoptera</taxon>
        <taxon>Hemiptera</taxon>
        <taxon>Sternorrhyncha</taxon>
        <taxon>Aphidomorpha</taxon>
        <taxon>Aphidoidea</taxon>
        <taxon>Aphididae</taxon>
        <taxon>Aphidini</taxon>
        <taxon>Aphis</taxon>
        <taxon>Aphis</taxon>
    </lineage>
</organism>
<feature type="region of interest" description="Disordered" evidence="1">
    <location>
        <begin position="72"/>
        <end position="93"/>
    </location>
</feature>
<protein>
    <submittedName>
        <fullName evidence="2">MADF domain-containing protein</fullName>
    </submittedName>
</protein>
<dbReference type="OrthoDB" id="8195619at2759"/>
<evidence type="ECO:0000256" key="1">
    <source>
        <dbReference type="SAM" id="MobiDB-lite"/>
    </source>
</evidence>
<comment type="caution">
    <text evidence="2">The sequence shown here is derived from an EMBL/GenBank/DDBJ whole genome shotgun (WGS) entry which is preliminary data.</text>
</comment>
<dbReference type="EMBL" id="VUJU01009526">
    <property type="protein sequence ID" value="KAF0719687.1"/>
    <property type="molecule type" value="Genomic_DNA"/>
</dbReference>
<proteinExistence type="predicted"/>
<keyword evidence="3" id="KW-1185">Reference proteome</keyword>
<accession>A0A6G0W1S6</accession>
<sequence>MAICFPSRAPQQLGKFHFVSNDFWIDRHSSIDISLINRDLEKCNDSDEDENVSVISEKPIEQVTNLPLASSYTESMASLPPPKKKKKCNKSSNLEQSVNKLHEIALMTNETDDEYDRFGMHISAQLKQLPLRSFLTLQEKIQSLITQERLKVIDSQNNQTEYPFSIPTSSGRSSNLSQTSFSSSSHSTPIIDTGEYQELSQCNTLQSTIQSENTMLDPIQQAILNICTNN</sequence>
<dbReference type="AlphaFoldDB" id="A0A6G0W1S6"/>